<protein>
    <submittedName>
        <fullName evidence="3">DUF2799 domain-containing protein</fullName>
    </submittedName>
</protein>
<organism evidence="3 4">
    <name type="scientific">Novilysobacter ciconiae</name>
    <dbReference type="NCBI Taxonomy" id="2781022"/>
    <lineage>
        <taxon>Bacteria</taxon>
        <taxon>Pseudomonadati</taxon>
        <taxon>Pseudomonadota</taxon>
        <taxon>Gammaproteobacteria</taxon>
        <taxon>Lysobacterales</taxon>
        <taxon>Lysobacteraceae</taxon>
        <taxon>Novilysobacter</taxon>
    </lineage>
</organism>
<keyword evidence="1" id="KW-0175">Coiled coil</keyword>
<feature type="chain" id="PRO_5032906487" evidence="2">
    <location>
        <begin position="23"/>
        <end position="210"/>
    </location>
</feature>
<dbReference type="SUPFAM" id="SSF57997">
    <property type="entry name" value="Tropomyosin"/>
    <property type="match status" value="1"/>
</dbReference>
<dbReference type="EMBL" id="CP063656">
    <property type="protein sequence ID" value="QOW18667.1"/>
    <property type="molecule type" value="Genomic_DNA"/>
</dbReference>
<name>A0A7S6UE81_9GAMM</name>
<dbReference type="AlphaFoldDB" id="A0A7S6UE81"/>
<evidence type="ECO:0000256" key="2">
    <source>
        <dbReference type="SAM" id="SignalP"/>
    </source>
</evidence>
<keyword evidence="2" id="KW-0732">Signal</keyword>
<feature type="coiled-coil region" evidence="1">
    <location>
        <begin position="138"/>
        <end position="195"/>
    </location>
</feature>
<keyword evidence="4" id="KW-1185">Reference proteome</keyword>
<gene>
    <name evidence="3" type="ORF">INQ41_08090</name>
</gene>
<dbReference type="Pfam" id="PF10973">
    <property type="entry name" value="DUF2799"/>
    <property type="match status" value="1"/>
</dbReference>
<accession>A0A7S6UE81</accession>
<dbReference type="InterPro" id="IPR021242">
    <property type="entry name" value="DUF2799"/>
</dbReference>
<dbReference type="Gene3D" id="1.10.287.1490">
    <property type="match status" value="1"/>
</dbReference>
<evidence type="ECO:0000256" key="1">
    <source>
        <dbReference type="SAM" id="Coils"/>
    </source>
</evidence>
<dbReference type="KEGG" id="lcic:INQ41_08090"/>
<feature type="signal peptide" evidence="2">
    <location>
        <begin position="1"/>
        <end position="22"/>
    </location>
</feature>
<proteinExistence type="predicted"/>
<evidence type="ECO:0000313" key="3">
    <source>
        <dbReference type="EMBL" id="QOW18667.1"/>
    </source>
</evidence>
<reference evidence="3 4" key="1">
    <citation type="submission" date="2020-10" db="EMBL/GenBank/DDBJ databases">
        <title>complete genome sequencing of Lysobacter sp. H21R20.</title>
        <authorList>
            <person name="Bae J.-W."/>
            <person name="Lee S.-Y."/>
        </authorList>
    </citation>
    <scope>NUCLEOTIDE SEQUENCE [LARGE SCALE GENOMIC DNA]</scope>
    <source>
        <strain evidence="3 4">H21R20</strain>
    </source>
</reference>
<sequence>MKATRLLFIALLALLHSGCATVSQGDCLSGNWSRIGYDDGVAGYPSSRLGNHEQACAAYGVGVDARTYLEARERGLEVYCTPYRGFTAAANGRNYAGVCPSHLEPGFLAGFGDGRFVHDAKQRLDDVSSDVGSIEYRIRKADKDIGKAQKRLDRAESDDERRRLRREISDLRADIRRADEDLRHARRREDMARRDLDHVSRRFAPIYGHW</sequence>
<evidence type="ECO:0000313" key="4">
    <source>
        <dbReference type="Proteomes" id="UP000594059"/>
    </source>
</evidence>
<dbReference type="Proteomes" id="UP000594059">
    <property type="component" value="Chromosome"/>
</dbReference>